<accession>A0A0D0DBU2</accession>
<dbReference type="OrthoDB" id="10039611at2759"/>
<dbReference type="HOGENOM" id="CLU_1787441_0_0_1"/>
<dbReference type="PANTHER" id="PTHR35871:SF1">
    <property type="entry name" value="CXC1-LIKE CYSTEINE CLUSTER ASSOCIATED WITH KDZ TRANSPOSASES DOMAIN-CONTAINING PROTEIN"/>
    <property type="match status" value="1"/>
</dbReference>
<reference evidence="2" key="2">
    <citation type="submission" date="2015-01" db="EMBL/GenBank/DDBJ databases">
        <title>Evolutionary Origins and Diversification of the Mycorrhizal Mutualists.</title>
        <authorList>
            <consortium name="DOE Joint Genome Institute"/>
            <consortium name="Mycorrhizal Genomics Consortium"/>
            <person name="Kohler A."/>
            <person name="Kuo A."/>
            <person name="Nagy L.G."/>
            <person name="Floudas D."/>
            <person name="Copeland A."/>
            <person name="Barry K.W."/>
            <person name="Cichocki N."/>
            <person name="Veneault-Fourrey C."/>
            <person name="LaButti K."/>
            <person name="Lindquist E.A."/>
            <person name="Lipzen A."/>
            <person name="Lundell T."/>
            <person name="Morin E."/>
            <person name="Murat C."/>
            <person name="Riley R."/>
            <person name="Ohm R."/>
            <person name="Sun H."/>
            <person name="Tunlid A."/>
            <person name="Henrissat B."/>
            <person name="Grigoriev I.V."/>
            <person name="Hibbett D.S."/>
            <person name="Martin F."/>
        </authorList>
    </citation>
    <scope>NUCLEOTIDE SEQUENCE [LARGE SCALE GENOMIC DNA]</scope>
    <source>
        <strain evidence="2">Ve08.2h10</strain>
    </source>
</reference>
<dbReference type="Proteomes" id="UP000054538">
    <property type="component" value="Unassembled WGS sequence"/>
</dbReference>
<reference evidence="1 2" key="1">
    <citation type="submission" date="2014-04" db="EMBL/GenBank/DDBJ databases">
        <authorList>
            <consortium name="DOE Joint Genome Institute"/>
            <person name="Kuo A."/>
            <person name="Kohler A."/>
            <person name="Jargeat P."/>
            <person name="Nagy L.G."/>
            <person name="Floudas D."/>
            <person name="Copeland A."/>
            <person name="Barry K.W."/>
            <person name="Cichocki N."/>
            <person name="Veneault-Fourrey C."/>
            <person name="LaButti K."/>
            <person name="Lindquist E.A."/>
            <person name="Lipzen A."/>
            <person name="Lundell T."/>
            <person name="Morin E."/>
            <person name="Murat C."/>
            <person name="Sun H."/>
            <person name="Tunlid A."/>
            <person name="Henrissat B."/>
            <person name="Grigoriev I.V."/>
            <person name="Hibbett D.S."/>
            <person name="Martin F."/>
            <person name="Nordberg H.P."/>
            <person name="Cantor M.N."/>
            <person name="Hua S.X."/>
        </authorList>
    </citation>
    <scope>NUCLEOTIDE SEQUENCE [LARGE SCALE GENOMIC DNA]</scope>
    <source>
        <strain evidence="1 2">Ve08.2h10</strain>
    </source>
</reference>
<dbReference type="AlphaFoldDB" id="A0A0D0DBU2"/>
<protein>
    <submittedName>
        <fullName evidence="1">Uncharacterized protein</fullName>
    </submittedName>
</protein>
<sequence length="145" mass="16669">MDLRSWAKSFVLDQDDLPFNLFGTSKLSKIDNDELAAELHAHLQSIGKYVKAANLVQYLSDSLVQKCFRMKSTISLATAKRWMHALGYCWLRNHCGQYIDGHKRADVIRYRQGVFIPAMMKNEQRLQTWENDGITSKLALLPGEH</sequence>
<keyword evidence="2" id="KW-1185">Reference proteome</keyword>
<evidence type="ECO:0000313" key="2">
    <source>
        <dbReference type="Proteomes" id="UP000054538"/>
    </source>
</evidence>
<dbReference type="EMBL" id="KN828622">
    <property type="protein sequence ID" value="KIK74720.1"/>
    <property type="molecule type" value="Genomic_DNA"/>
</dbReference>
<dbReference type="PANTHER" id="PTHR35871">
    <property type="entry name" value="EXPRESSED PROTEIN"/>
    <property type="match status" value="1"/>
</dbReference>
<evidence type="ECO:0000313" key="1">
    <source>
        <dbReference type="EMBL" id="KIK74720.1"/>
    </source>
</evidence>
<gene>
    <name evidence="1" type="ORF">PAXRUDRAFT_19606</name>
</gene>
<organism evidence="1 2">
    <name type="scientific">Paxillus rubicundulus Ve08.2h10</name>
    <dbReference type="NCBI Taxonomy" id="930991"/>
    <lineage>
        <taxon>Eukaryota</taxon>
        <taxon>Fungi</taxon>
        <taxon>Dikarya</taxon>
        <taxon>Basidiomycota</taxon>
        <taxon>Agaricomycotina</taxon>
        <taxon>Agaricomycetes</taxon>
        <taxon>Agaricomycetidae</taxon>
        <taxon>Boletales</taxon>
        <taxon>Paxilineae</taxon>
        <taxon>Paxillaceae</taxon>
        <taxon>Paxillus</taxon>
    </lineage>
</organism>
<name>A0A0D0DBU2_9AGAM</name>
<proteinExistence type="predicted"/>
<dbReference type="InParanoid" id="A0A0D0DBU2"/>